<feature type="modified residue" description="4-aspartylphosphate" evidence="1">
    <location>
        <position position="61"/>
    </location>
</feature>
<name>A0ABX0QPM1_9BACT</name>
<comment type="caution">
    <text evidence="3">The sequence shown here is derived from an EMBL/GenBank/DDBJ whole genome shotgun (WGS) entry which is preliminary data.</text>
</comment>
<keyword evidence="4" id="KW-1185">Reference proteome</keyword>
<dbReference type="Pfam" id="PF00072">
    <property type="entry name" value="Response_reg"/>
    <property type="match status" value="1"/>
</dbReference>
<dbReference type="SMART" id="SM00448">
    <property type="entry name" value="REC"/>
    <property type="match status" value="1"/>
</dbReference>
<dbReference type="Gene3D" id="3.40.50.2300">
    <property type="match status" value="1"/>
</dbReference>
<dbReference type="PROSITE" id="PS50110">
    <property type="entry name" value="RESPONSE_REGULATORY"/>
    <property type="match status" value="1"/>
</dbReference>
<dbReference type="RefSeq" id="WP_085414340.1">
    <property type="nucleotide sequence ID" value="NZ_WAEL01000009.1"/>
</dbReference>
<dbReference type="InterPro" id="IPR001789">
    <property type="entry name" value="Sig_transdc_resp-reg_receiver"/>
</dbReference>
<reference evidence="4" key="2">
    <citation type="submission" date="2023-07" db="EMBL/GenBank/DDBJ databases">
        <authorList>
            <person name="Jung D.-H."/>
        </authorList>
    </citation>
    <scope>NUCLEOTIDE SEQUENCE [LARGE SCALE GENOMIC DNA]</scope>
    <source>
        <strain evidence="4">JA-25</strain>
    </source>
</reference>
<dbReference type="PANTHER" id="PTHR44520">
    <property type="entry name" value="RESPONSE REGULATOR RCP1-RELATED"/>
    <property type="match status" value="1"/>
</dbReference>
<dbReference type="InterPro" id="IPR011006">
    <property type="entry name" value="CheY-like_superfamily"/>
</dbReference>
<proteinExistence type="predicted"/>
<accession>A0ABX0QPM1</accession>
<protein>
    <submittedName>
        <fullName evidence="3">Response regulator</fullName>
    </submittedName>
</protein>
<dbReference type="PANTHER" id="PTHR44520:SF2">
    <property type="entry name" value="RESPONSE REGULATOR RCP1"/>
    <property type="match status" value="1"/>
</dbReference>
<keyword evidence="1" id="KW-0597">Phosphoprotein</keyword>
<dbReference type="SUPFAM" id="SSF52172">
    <property type="entry name" value="CheY-like"/>
    <property type="match status" value="1"/>
</dbReference>
<dbReference type="Proteomes" id="UP000606008">
    <property type="component" value="Unassembled WGS sequence"/>
</dbReference>
<feature type="domain" description="Response regulatory" evidence="2">
    <location>
        <begin position="8"/>
        <end position="128"/>
    </location>
</feature>
<evidence type="ECO:0000259" key="2">
    <source>
        <dbReference type="PROSITE" id="PS50110"/>
    </source>
</evidence>
<sequence length="142" mass="16322">MKQPKSNLILLVDDDEDDQLFFRRQLDKHAPTYQVAAWSNGVELLAALEQYEPLPELILLDVNMPLMDGFEALSQIRANQAYRHIYVVVMTTAGRELERHKALFLGANQFIVKPTSLAEADKVMQRLLQKWANGDQETESFF</sequence>
<evidence type="ECO:0000313" key="4">
    <source>
        <dbReference type="Proteomes" id="UP000606008"/>
    </source>
</evidence>
<evidence type="ECO:0000313" key="3">
    <source>
        <dbReference type="EMBL" id="NID12827.1"/>
    </source>
</evidence>
<evidence type="ECO:0000256" key="1">
    <source>
        <dbReference type="PROSITE-ProRule" id="PRU00169"/>
    </source>
</evidence>
<gene>
    <name evidence="3" type="ORF">F7231_21835</name>
</gene>
<organism evidence="3 4">
    <name type="scientific">Fibrivirga algicola</name>
    <dbReference type="NCBI Taxonomy" id="2950420"/>
    <lineage>
        <taxon>Bacteria</taxon>
        <taxon>Pseudomonadati</taxon>
        <taxon>Bacteroidota</taxon>
        <taxon>Cytophagia</taxon>
        <taxon>Cytophagales</taxon>
        <taxon>Spirosomataceae</taxon>
        <taxon>Fibrivirga</taxon>
    </lineage>
</organism>
<dbReference type="EMBL" id="WAEL01000009">
    <property type="protein sequence ID" value="NID12827.1"/>
    <property type="molecule type" value="Genomic_DNA"/>
</dbReference>
<dbReference type="InterPro" id="IPR052893">
    <property type="entry name" value="TCS_response_regulator"/>
</dbReference>
<reference evidence="4" key="1">
    <citation type="submission" date="2019-09" db="EMBL/GenBank/DDBJ databases">
        <authorList>
            <person name="Jung D.-H."/>
        </authorList>
    </citation>
    <scope>NUCLEOTIDE SEQUENCE [LARGE SCALE GENOMIC DNA]</scope>
    <source>
        <strain evidence="4">JA-25</strain>
    </source>
</reference>